<evidence type="ECO:0000256" key="2">
    <source>
        <dbReference type="ARBA" id="ARBA00022491"/>
    </source>
</evidence>
<evidence type="ECO:0000256" key="6">
    <source>
        <dbReference type="ARBA" id="ARBA00023163"/>
    </source>
</evidence>
<protein>
    <submittedName>
        <fullName evidence="7">Transcriptional repressor</fullName>
    </submittedName>
</protein>
<evidence type="ECO:0000256" key="3">
    <source>
        <dbReference type="ARBA" id="ARBA00022833"/>
    </source>
</evidence>
<keyword evidence="8" id="KW-1185">Reference proteome</keyword>
<keyword evidence="5" id="KW-0238">DNA-binding</keyword>
<evidence type="ECO:0000256" key="4">
    <source>
        <dbReference type="ARBA" id="ARBA00023015"/>
    </source>
</evidence>
<name>A0ABY4E3V2_9NEIS</name>
<dbReference type="InterPro" id="IPR002481">
    <property type="entry name" value="FUR"/>
</dbReference>
<evidence type="ECO:0000313" key="7">
    <source>
        <dbReference type="EMBL" id="UOO90459.1"/>
    </source>
</evidence>
<dbReference type="PANTHER" id="PTHR33202:SF6">
    <property type="entry name" value="ZINC UPTAKE REGULATION PROTEIN"/>
    <property type="match status" value="1"/>
</dbReference>
<dbReference type="RefSeq" id="WP_058355663.1">
    <property type="nucleotide sequence ID" value="NZ_CABKVG010000008.1"/>
</dbReference>
<evidence type="ECO:0000256" key="5">
    <source>
        <dbReference type="ARBA" id="ARBA00023125"/>
    </source>
</evidence>
<dbReference type="PANTHER" id="PTHR33202">
    <property type="entry name" value="ZINC UPTAKE REGULATION PROTEIN"/>
    <property type="match status" value="1"/>
</dbReference>
<dbReference type="Gene3D" id="3.30.1490.190">
    <property type="match status" value="1"/>
</dbReference>
<keyword evidence="4" id="KW-0805">Transcription regulation</keyword>
<organism evidence="7 8">
    <name type="scientific">Vitreoscilla massiliensis</name>
    <dbReference type="NCBI Taxonomy" id="1689272"/>
    <lineage>
        <taxon>Bacteria</taxon>
        <taxon>Pseudomonadati</taxon>
        <taxon>Pseudomonadota</taxon>
        <taxon>Betaproteobacteria</taxon>
        <taxon>Neisseriales</taxon>
        <taxon>Neisseriaceae</taxon>
        <taxon>Vitreoscilla</taxon>
    </lineage>
</organism>
<proteinExistence type="inferred from homology"/>
<keyword evidence="2" id="KW-0678">Repressor</keyword>
<evidence type="ECO:0000313" key="8">
    <source>
        <dbReference type="Proteomes" id="UP000832011"/>
    </source>
</evidence>
<comment type="similarity">
    <text evidence="1">Belongs to the Fur family.</text>
</comment>
<dbReference type="EMBL" id="CP091511">
    <property type="protein sequence ID" value="UOO90459.1"/>
    <property type="molecule type" value="Genomic_DNA"/>
</dbReference>
<accession>A0ABY4E3V2</accession>
<dbReference type="SUPFAM" id="SSF46785">
    <property type="entry name" value="Winged helix' DNA-binding domain"/>
    <property type="match status" value="1"/>
</dbReference>
<keyword evidence="3" id="KW-0862">Zinc</keyword>
<sequence>MNLAQLKQQILSNCKHHKVQVTAQREQVLDLILAEHGVIKAYDILSKLQAASTTTVAPPTAYRALDFWVEQGVLHKVAAVNGYIVCRHSGEHEHDEHGDCTHEPHQQAIILVCTHCHAVDEQNLTGEWQQLQQGLERTGFQLDEEHVVLTGICQQCQQLKQQ</sequence>
<dbReference type="Gene3D" id="1.10.10.10">
    <property type="entry name" value="Winged helix-like DNA-binding domain superfamily/Winged helix DNA-binding domain"/>
    <property type="match status" value="1"/>
</dbReference>
<dbReference type="InterPro" id="IPR036390">
    <property type="entry name" value="WH_DNA-bd_sf"/>
</dbReference>
<evidence type="ECO:0000256" key="1">
    <source>
        <dbReference type="ARBA" id="ARBA00007957"/>
    </source>
</evidence>
<dbReference type="InterPro" id="IPR043135">
    <property type="entry name" value="Fur_C"/>
</dbReference>
<dbReference type="Proteomes" id="UP000832011">
    <property type="component" value="Chromosome"/>
</dbReference>
<reference evidence="7 8" key="1">
    <citation type="journal article" date="2022" name="Res Sq">
        <title>Evolution of multicellular longitudinally dividing oral cavity symbionts (Neisseriaceae).</title>
        <authorList>
            <person name="Nyongesa S."/>
            <person name="Weber P."/>
            <person name="Bernet E."/>
            <person name="Pullido F."/>
            <person name="Nieckarz M."/>
            <person name="Delaby M."/>
            <person name="Nieves C."/>
            <person name="Viehboeck T."/>
            <person name="Krause N."/>
            <person name="Rivera-Millot A."/>
            <person name="Nakamura A."/>
            <person name="Vischer N."/>
            <person name="VanNieuwenhze M."/>
            <person name="Brun Y."/>
            <person name="Cava F."/>
            <person name="Bulgheresi S."/>
            <person name="Veyrier F."/>
        </authorList>
    </citation>
    <scope>NUCLEOTIDE SEQUENCE [LARGE SCALE GENOMIC DNA]</scope>
    <source>
        <strain evidence="7 8">SN4</strain>
    </source>
</reference>
<keyword evidence="6" id="KW-0804">Transcription</keyword>
<dbReference type="InterPro" id="IPR036388">
    <property type="entry name" value="WH-like_DNA-bd_sf"/>
</dbReference>
<gene>
    <name evidence="7" type="ORF">LVJ82_05635</name>
</gene>